<dbReference type="SUPFAM" id="SSF47384">
    <property type="entry name" value="Homodimeric domain of signal transducing histidine kinase"/>
    <property type="match status" value="1"/>
</dbReference>
<evidence type="ECO:0000256" key="1">
    <source>
        <dbReference type="ARBA" id="ARBA00000085"/>
    </source>
</evidence>
<evidence type="ECO:0000259" key="11">
    <source>
        <dbReference type="PROSITE" id="PS50109"/>
    </source>
</evidence>
<dbReference type="InterPro" id="IPR005467">
    <property type="entry name" value="His_kinase_dom"/>
</dbReference>
<dbReference type="PRINTS" id="PR00344">
    <property type="entry name" value="BCTRLSENSOR"/>
</dbReference>
<evidence type="ECO:0000256" key="8">
    <source>
        <dbReference type="ARBA" id="ARBA00022777"/>
    </source>
</evidence>
<evidence type="ECO:0000256" key="6">
    <source>
        <dbReference type="ARBA" id="ARBA00022679"/>
    </source>
</evidence>
<organism evidence="12 13">
    <name type="scientific">Skermanella aerolata</name>
    <dbReference type="NCBI Taxonomy" id="393310"/>
    <lineage>
        <taxon>Bacteria</taxon>
        <taxon>Pseudomonadati</taxon>
        <taxon>Pseudomonadota</taxon>
        <taxon>Alphaproteobacteria</taxon>
        <taxon>Rhodospirillales</taxon>
        <taxon>Azospirillaceae</taxon>
        <taxon>Skermanella</taxon>
    </lineage>
</organism>
<evidence type="ECO:0000256" key="4">
    <source>
        <dbReference type="ARBA" id="ARBA00022475"/>
    </source>
</evidence>
<keyword evidence="8" id="KW-0418">Kinase</keyword>
<evidence type="ECO:0000313" key="13">
    <source>
        <dbReference type="Proteomes" id="UP000321523"/>
    </source>
</evidence>
<dbReference type="EMBL" id="BJYZ01000026">
    <property type="protein sequence ID" value="GEO41147.1"/>
    <property type="molecule type" value="Genomic_DNA"/>
</dbReference>
<protein>
    <recommendedName>
        <fullName evidence="3">histidine kinase</fullName>
        <ecNumber evidence="3">2.7.13.3</ecNumber>
    </recommendedName>
</protein>
<dbReference type="SUPFAM" id="SSF55874">
    <property type="entry name" value="ATPase domain of HSP90 chaperone/DNA topoisomerase II/histidine kinase"/>
    <property type="match status" value="1"/>
</dbReference>
<dbReference type="PROSITE" id="PS50109">
    <property type="entry name" value="HIS_KIN"/>
    <property type="match status" value="1"/>
</dbReference>
<keyword evidence="7" id="KW-0547">Nucleotide-binding</keyword>
<dbReference type="PANTHER" id="PTHR44936:SF10">
    <property type="entry name" value="SENSOR PROTEIN RSTB"/>
    <property type="match status" value="1"/>
</dbReference>
<dbReference type="Pfam" id="PF02518">
    <property type="entry name" value="HATPase_c"/>
    <property type="match status" value="1"/>
</dbReference>
<keyword evidence="5" id="KW-0597">Phosphoprotein</keyword>
<dbReference type="GO" id="GO:0005886">
    <property type="term" value="C:plasma membrane"/>
    <property type="evidence" value="ECO:0007669"/>
    <property type="project" value="UniProtKB-SubCell"/>
</dbReference>
<dbReference type="PANTHER" id="PTHR44936">
    <property type="entry name" value="SENSOR PROTEIN CREC"/>
    <property type="match status" value="1"/>
</dbReference>
<dbReference type="EC" id="2.7.13.3" evidence="3"/>
<dbReference type="SMART" id="SM00387">
    <property type="entry name" value="HATPase_c"/>
    <property type="match status" value="1"/>
</dbReference>
<reference evidence="12 13" key="1">
    <citation type="submission" date="2019-07" db="EMBL/GenBank/DDBJ databases">
        <title>Whole genome shotgun sequence of Skermanella aerolata NBRC 106429.</title>
        <authorList>
            <person name="Hosoyama A."/>
            <person name="Uohara A."/>
            <person name="Ohji S."/>
            <person name="Ichikawa N."/>
        </authorList>
    </citation>
    <scope>NUCLEOTIDE SEQUENCE [LARGE SCALE GENOMIC DNA]</scope>
    <source>
        <strain evidence="12 13">NBRC 106429</strain>
    </source>
</reference>
<gene>
    <name evidence="12" type="ORF">SAE02_52950</name>
</gene>
<evidence type="ECO:0000256" key="2">
    <source>
        <dbReference type="ARBA" id="ARBA00004651"/>
    </source>
</evidence>
<evidence type="ECO:0000256" key="9">
    <source>
        <dbReference type="ARBA" id="ARBA00022840"/>
    </source>
</evidence>
<dbReference type="Proteomes" id="UP000321523">
    <property type="component" value="Unassembled WGS sequence"/>
</dbReference>
<keyword evidence="4" id="KW-1003">Cell membrane</keyword>
<sequence length="531" mass="58320">MAQPRARTGGRWILRSLASRLVLVSVVFIAVPILIYQQFRAADEDKQTLLLQSAQQQGQLIARALEPLLAKADASLLPRLGEELARFADENTRLKLLLRPKSVPGAQGFYYVGAAPLAPNANLDLERQRLLEQGILARLADTCSGNQPLAIRLQTATGALEVLTSITPINSPFGCWAVVTSHSTPTYLGSSIGQPYWQTPEVQAAALIYLAMAALVLLLFLGVWSNLRRFGSLARQIGNHDSGRSSFADQNTVPELRSVAEDFDRLVDTLRSSADNLRRAAEDNAHAFKTPIAVIRQSLEPLKRIIPGSDGRGPRAIDMIDRSLDRLDGLVSFARRMDEAAADLLEPPRRRVDMSELLEDMLSGYANLLAERHLHLRLLIAPHVVVRAGEDLLETVVENVVENAISFSPIDGNIQVRLARSGRMAVFTVEDDGPGVDPVNIERIFERYFSQRDTVESSEHRTLDATGTDGVMRTVVPFDQPVQPAGTGDSLHFGIGLWIVRRNVEAVGGKVTARNRESGGLLMRIELPIAH</sequence>
<keyword evidence="10" id="KW-0812">Transmembrane</keyword>
<proteinExistence type="predicted"/>
<feature type="domain" description="Histidine kinase" evidence="11">
    <location>
        <begin position="283"/>
        <end position="531"/>
    </location>
</feature>
<dbReference type="RefSeq" id="WP_044436335.1">
    <property type="nucleotide sequence ID" value="NZ_BJYZ01000026.1"/>
</dbReference>
<dbReference type="InterPro" id="IPR004358">
    <property type="entry name" value="Sig_transdc_His_kin-like_C"/>
</dbReference>
<comment type="caution">
    <text evidence="12">The sequence shown here is derived from an EMBL/GenBank/DDBJ whole genome shotgun (WGS) entry which is preliminary data.</text>
</comment>
<evidence type="ECO:0000256" key="10">
    <source>
        <dbReference type="SAM" id="Phobius"/>
    </source>
</evidence>
<dbReference type="GO" id="GO:0005524">
    <property type="term" value="F:ATP binding"/>
    <property type="evidence" value="ECO:0007669"/>
    <property type="project" value="UniProtKB-KW"/>
</dbReference>
<evidence type="ECO:0000313" key="12">
    <source>
        <dbReference type="EMBL" id="GEO41147.1"/>
    </source>
</evidence>
<comment type="subcellular location">
    <subcellularLocation>
        <location evidence="2">Cell membrane</location>
        <topology evidence="2">Multi-pass membrane protein</topology>
    </subcellularLocation>
</comment>
<feature type="transmembrane region" description="Helical" evidence="10">
    <location>
        <begin position="206"/>
        <end position="227"/>
    </location>
</feature>
<dbReference type="AlphaFoldDB" id="A0A512DXE7"/>
<evidence type="ECO:0000256" key="7">
    <source>
        <dbReference type="ARBA" id="ARBA00022741"/>
    </source>
</evidence>
<evidence type="ECO:0000256" key="3">
    <source>
        <dbReference type="ARBA" id="ARBA00012438"/>
    </source>
</evidence>
<keyword evidence="10" id="KW-0472">Membrane</keyword>
<dbReference type="GO" id="GO:0000155">
    <property type="term" value="F:phosphorelay sensor kinase activity"/>
    <property type="evidence" value="ECO:0007669"/>
    <property type="project" value="InterPro"/>
</dbReference>
<dbReference type="OrthoDB" id="9805942at2"/>
<accession>A0A512DXE7</accession>
<dbReference type="CDD" id="cd00075">
    <property type="entry name" value="HATPase"/>
    <property type="match status" value="1"/>
</dbReference>
<dbReference type="InterPro" id="IPR036097">
    <property type="entry name" value="HisK_dim/P_sf"/>
</dbReference>
<evidence type="ECO:0000256" key="5">
    <source>
        <dbReference type="ARBA" id="ARBA00022553"/>
    </source>
</evidence>
<dbReference type="Gene3D" id="3.30.565.10">
    <property type="entry name" value="Histidine kinase-like ATPase, C-terminal domain"/>
    <property type="match status" value="1"/>
</dbReference>
<dbReference type="InterPro" id="IPR003594">
    <property type="entry name" value="HATPase_dom"/>
</dbReference>
<name>A0A512DXE7_9PROT</name>
<keyword evidence="6" id="KW-0808">Transferase</keyword>
<keyword evidence="10" id="KW-1133">Transmembrane helix</keyword>
<keyword evidence="9" id="KW-0067">ATP-binding</keyword>
<dbReference type="Gene3D" id="1.10.287.130">
    <property type="match status" value="1"/>
</dbReference>
<dbReference type="InterPro" id="IPR003661">
    <property type="entry name" value="HisK_dim/P_dom"/>
</dbReference>
<comment type="catalytic activity">
    <reaction evidence="1">
        <text>ATP + protein L-histidine = ADP + protein N-phospho-L-histidine.</text>
        <dbReference type="EC" id="2.7.13.3"/>
    </reaction>
</comment>
<dbReference type="CDD" id="cd00082">
    <property type="entry name" value="HisKA"/>
    <property type="match status" value="1"/>
</dbReference>
<dbReference type="InterPro" id="IPR036890">
    <property type="entry name" value="HATPase_C_sf"/>
</dbReference>
<dbReference type="InterPro" id="IPR050980">
    <property type="entry name" value="2C_sensor_his_kinase"/>
</dbReference>
<feature type="transmembrane region" description="Helical" evidence="10">
    <location>
        <begin position="21"/>
        <end position="39"/>
    </location>
</feature>
<keyword evidence="13" id="KW-1185">Reference proteome</keyword>